<gene>
    <name evidence="1" type="ORF">CAV64_02895</name>
</gene>
<comment type="caution">
    <text evidence="1">The sequence shown here is derived from an EMBL/GenBank/DDBJ whole genome shotgun (WGS) entry which is preliminary data.</text>
</comment>
<reference evidence="1 2" key="1">
    <citation type="submission" date="2018-06" db="EMBL/GenBank/DDBJ databases">
        <authorList>
            <consortium name="GenomeTrakr: Next Generation Sequencing Network for Food Pathogen Tracability"/>
        </authorList>
    </citation>
    <scope>NUCLEOTIDE SEQUENCE [LARGE SCALE GENOMIC DNA]</scope>
    <source>
        <strain evidence="1 2">FDA1005580-S054-001</strain>
    </source>
</reference>
<dbReference type="Proteomes" id="UP000540117">
    <property type="component" value="Unassembled WGS sequence"/>
</dbReference>
<accession>A0A9P1ZFV1</accession>
<organism evidence="1 2">
    <name type="scientific">Listeria monocytogenes</name>
    <dbReference type="NCBI Taxonomy" id="1639"/>
    <lineage>
        <taxon>Bacteria</taxon>
        <taxon>Bacillati</taxon>
        <taxon>Bacillota</taxon>
        <taxon>Bacilli</taxon>
        <taxon>Bacillales</taxon>
        <taxon>Listeriaceae</taxon>
        <taxon>Listeria</taxon>
    </lineage>
</organism>
<dbReference type="EMBL" id="AABBYJ010000001">
    <property type="protein sequence ID" value="EAG4330201.1"/>
    <property type="molecule type" value="Genomic_DNA"/>
</dbReference>
<sequence>MKKPFDVSSFLERAKKLGIEVEENVSEEEAGLFAYSKSSQKLKKVNINELFACDSVEVSNIHFNELIESISINFKDVIDESCSEDTGKMSIKIKKIISKVENNKINLTDSIQKNYFETMADLNMSNKFFEDKTLFFFEDVIKKSNVISHAA</sequence>
<name>A0A9P1ZFV1_LISMN</name>
<dbReference type="AlphaFoldDB" id="A0A9P1ZFV1"/>
<protein>
    <submittedName>
        <fullName evidence="1">Uncharacterized protein</fullName>
    </submittedName>
</protein>
<evidence type="ECO:0000313" key="1">
    <source>
        <dbReference type="EMBL" id="EAG4330201.1"/>
    </source>
</evidence>
<proteinExistence type="predicted"/>
<evidence type="ECO:0000313" key="2">
    <source>
        <dbReference type="Proteomes" id="UP000540117"/>
    </source>
</evidence>
<dbReference type="RefSeq" id="WP_023548909.1">
    <property type="nucleotide sequence ID" value="NC_021837.1"/>
</dbReference>